<dbReference type="GO" id="GO:0003713">
    <property type="term" value="F:transcription coactivator activity"/>
    <property type="evidence" value="ECO:0007669"/>
    <property type="project" value="TreeGrafter"/>
</dbReference>
<reference evidence="6 7" key="1">
    <citation type="journal article" date="2023" name="BMC Biol.">
        <title>The compact genome of the sponge Oopsacas minuta (Hexactinellida) is lacking key metazoan core genes.</title>
        <authorList>
            <person name="Santini S."/>
            <person name="Schenkelaars Q."/>
            <person name="Jourda C."/>
            <person name="Duchesne M."/>
            <person name="Belahbib H."/>
            <person name="Rocher C."/>
            <person name="Selva M."/>
            <person name="Riesgo A."/>
            <person name="Vervoort M."/>
            <person name="Leys S.P."/>
            <person name="Kodjabachian L."/>
            <person name="Le Bivic A."/>
            <person name="Borchiellini C."/>
            <person name="Claverie J.M."/>
            <person name="Renard E."/>
        </authorList>
    </citation>
    <scope>NUCLEOTIDE SEQUENCE [LARGE SCALE GENOMIC DNA]</scope>
    <source>
        <strain evidence="6">SPO-2</strain>
    </source>
</reference>
<evidence type="ECO:0000313" key="7">
    <source>
        <dbReference type="Proteomes" id="UP001165289"/>
    </source>
</evidence>
<evidence type="ECO:0000256" key="3">
    <source>
        <dbReference type="ARBA" id="ARBA00023054"/>
    </source>
</evidence>
<accession>A0AAV7KJB2</accession>
<dbReference type="GO" id="GO:0006366">
    <property type="term" value="P:transcription by RNA polymerase II"/>
    <property type="evidence" value="ECO:0007669"/>
    <property type="project" value="TreeGrafter"/>
</dbReference>
<protein>
    <submittedName>
        <fullName evidence="6">Coiled-coil domain-containing protein</fullName>
    </submittedName>
</protein>
<organism evidence="6 7">
    <name type="scientific">Oopsacas minuta</name>
    <dbReference type="NCBI Taxonomy" id="111878"/>
    <lineage>
        <taxon>Eukaryota</taxon>
        <taxon>Metazoa</taxon>
        <taxon>Porifera</taxon>
        <taxon>Hexactinellida</taxon>
        <taxon>Hexasterophora</taxon>
        <taxon>Lyssacinosida</taxon>
        <taxon>Leucopsacidae</taxon>
        <taxon>Oopsacas</taxon>
    </lineage>
</organism>
<dbReference type="GO" id="GO:0030496">
    <property type="term" value="C:midbody"/>
    <property type="evidence" value="ECO:0007669"/>
    <property type="project" value="UniProtKB-SubCell"/>
</dbReference>
<feature type="region of interest" description="Disordered" evidence="4">
    <location>
        <begin position="1"/>
        <end position="20"/>
    </location>
</feature>
<keyword evidence="7" id="KW-1185">Reference proteome</keyword>
<name>A0AAV7KJB2_9METZ</name>
<feature type="region of interest" description="Disordered" evidence="4">
    <location>
        <begin position="77"/>
        <end position="96"/>
    </location>
</feature>
<dbReference type="Proteomes" id="UP001165289">
    <property type="component" value="Unassembled WGS sequence"/>
</dbReference>
<comment type="caution">
    <text evidence="6">The sequence shown here is derived from an EMBL/GenBank/DDBJ whole genome shotgun (WGS) entry which is preliminary data.</text>
</comment>
<dbReference type="EMBL" id="JAKMXF010000018">
    <property type="protein sequence ID" value="KAI6661231.1"/>
    <property type="molecule type" value="Genomic_DNA"/>
</dbReference>
<comment type="subcellular location">
    <subcellularLocation>
        <location evidence="1">Midbody</location>
    </subcellularLocation>
</comment>
<dbReference type="InterPro" id="IPR054414">
    <property type="entry name" value="Ccdc124/Oxs1_C"/>
</dbReference>
<evidence type="ECO:0000259" key="5">
    <source>
        <dbReference type="Pfam" id="PF06244"/>
    </source>
</evidence>
<dbReference type="PANTHER" id="PTHR21680:SF0">
    <property type="entry name" value="COILED-COIL DOMAIN-CONTAINING PROTEIN 124"/>
    <property type="match status" value="1"/>
</dbReference>
<keyword evidence="3" id="KW-0175">Coiled coil</keyword>
<gene>
    <name evidence="6" type="ORF">LOD99_10101</name>
</gene>
<dbReference type="AlphaFoldDB" id="A0AAV7KJB2"/>
<dbReference type="Pfam" id="PF06244">
    <property type="entry name" value="Ccdc124"/>
    <property type="match status" value="1"/>
</dbReference>
<comment type="similarity">
    <text evidence="2">Belongs to the CCDC124 family.</text>
</comment>
<evidence type="ECO:0000313" key="6">
    <source>
        <dbReference type="EMBL" id="KAI6661231.1"/>
    </source>
</evidence>
<dbReference type="GO" id="GO:0005634">
    <property type="term" value="C:nucleus"/>
    <property type="evidence" value="ECO:0007669"/>
    <property type="project" value="TreeGrafter"/>
</dbReference>
<sequence>MRKQKYNHPKAEAAKQRKTAQKTVASLAIEKERMDAYWQDEDKLSQRKLQRKSDKEAKRLDDISKKAELKRLAAEDNQLMDSQIKPKGKSNPEKVTQAQIQANITSATPKQPVAIVTDIPLQENYNHTINRLDPGSGDARSIDQAIHVLNGANYEATDKRSQVGYITFEREHLPLLRQAHPSLRLAQVRQLVWKEWERSPENPNRST</sequence>
<evidence type="ECO:0000256" key="2">
    <source>
        <dbReference type="ARBA" id="ARBA00008296"/>
    </source>
</evidence>
<evidence type="ECO:0000256" key="1">
    <source>
        <dbReference type="ARBA" id="ARBA00004214"/>
    </source>
</evidence>
<evidence type="ECO:0000256" key="4">
    <source>
        <dbReference type="SAM" id="MobiDB-lite"/>
    </source>
</evidence>
<proteinExistence type="inferred from homology"/>
<dbReference type="InterPro" id="IPR010422">
    <property type="entry name" value="Ccdc124/Oxs1"/>
</dbReference>
<feature type="region of interest" description="Disordered" evidence="4">
    <location>
        <begin position="43"/>
        <end position="65"/>
    </location>
</feature>
<feature type="domain" description="Coiled-coil" evidence="5">
    <location>
        <begin position="133"/>
        <end position="203"/>
    </location>
</feature>
<dbReference type="PANTHER" id="PTHR21680">
    <property type="entry name" value="COILED-COIL DOMAIN-CONTAINING PROTEIN 124"/>
    <property type="match status" value="1"/>
</dbReference>